<keyword evidence="4" id="KW-1185">Reference proteome</keyword>
<reference evidence="3 4" key="1">
    <citation type="submission" date="2022-12" db="EMBL/GenBank/DDBJ databases">
        <title>Hymenobacter canadensis sp. nov. isolated from lake water of the Cambridge Bay, Canada.</title>
        <authorList>
            <person name="Kim W.H."/>
            <person name="Lee Y.M."/>
        </authorList>
    </citation>
    <scope>NUCLEOTIDE SEQUENCE [LARGE SCALE GENOMIC DNA]</scope>
    <source>
        <strain evidence="3 4">PAMC 29467</strain>
    </source>
</reference>
<feature type="domain" description="UspA" evidence="2">
    <location>
        <begin position="6"/>
        <end position="136"/>
    </location>
</feature>
<dbReference type="Proteomes" id="UP001211005">
    <property type="component" value="Chromosome"/>
</dbReference>
<evidence type="ECO:0000313" key="3">
    <source>
        <dbReference type="EMBL" id="WBA42302.1"/>
    </source>
</evidence>
<evidence type="ECO:0000256" key="1">
    <source>
        <dbReference type="ARBA" id="ARBA00008791"/>
    </source>
</evidence>
<comment type="similarity">
    <text evidence="1">Belongs to the universal stress protein A family.</text>
</comment>
<dbReference type="EMBL" id="CP114767">
    <property type="protein sequence ID" value="WBA42302.1"/>
    <property type="molecule type" value="Genomic_DNA"/>
</dbReference>
<dbReference type="SUPFAM" id="SSF52402">
    <property type="entry name" value="Adenine nucleotide alpha hydrolases-like"/>
    <property type="match status" value="2"/>
</dbReference>
<name>A0ABY7LPF5_9BACT</name>
<accession>A0ABY7LPF5</accession>
<dbReference type="Gene3D" id="3.40.50.620">
    <property type="entry name" value="HUPs"/>
    <property type="match status" value="2"/>
</dbReference>
<dbReference type="InterPro" id="IPR014729">
    <property type="entry name" value="Rossmann-like_a/b/a_fold"/>
</dbReference>
<dbReference type="InterPro" id="IPR006016">
    <property type="entry name" value="UspA"/>
</dbReference>
<dbReference type="PANTHER" id="PTHR46268:SF6">
    <property type="entry name" value="UNIVERSAL STRESS PROTEIN UP12"/>
    <property type="match status" value="1"/>
</dbReference>
<organism evidence="3 4">
    <name type="scientific">Hymenobacter canadensis</name>
    <dbReference type="NCBI Taxonomy" id="2999067"/>
    <lineage>
        <taxon>Bacteria</taxon>
        <taxon>Pseudomonadati</taxon>
        <taxon>Bacteroidota</taxon>
        <taxon>Cytophagia</taxon>
        <taxon>Cytophagales</taxon>
        <taxon>Hymenobacteraceae</taxon>
        <taxon>Hymenobacter</taxon>
    </lineage>
</organism>
<evidence type="ECO:0000259" key="2">
    <source>
        <dbReference type="Pfam" id="PF00582"/>
    </source>
</evidence>
<dbReference type="CDD" id="cd00293">
    <property type="entry name" value="USP-like"/>
    <property type="match status" value="1"/>
</dbReference>
<evidence type="ECO:0000313" key="4">
    <source>
        <dbReference type="Proteomes" id="UP001211005"/>
    </source>
</evidence>
<dbReference type="PANTHER" id="PTHR46268">
    <property type="entry name" value="STRESS RESPONSE PROTEIN NHAX"/>
    <property type="match status" value="1"/>
</dbReference>
<gene>
    <name evidence="3" type="ORF">O3303_01800</name>
</gene>
<dbReference type="Pfam" id="PF00582">
    <property type="entry name" value="Usp"/>
    <property type="match status" value="1"/>
</dbReference>
<dbReference type="RefSeq" id="WP_269560361.1">
    <property type="nucleotide sequence ID" value="NZ_CP114767.1"/>
</dbReference>
<sequence>MLTFFVFTDFSAAATNALHYAIVLARPIMAHIQLLHVRPPVTAAAADCFNSLCLEQAKQVQENLNHLVAGVQQFVSCAGGVLAGIPDQEIPALLQSVPNGIVVLGNSNPAKAMRTAWTSTGLYLIRTVTLPLLVVPVTYRACHLPQRIVFDMDRKPVELPASAAIVPELLSSFSASQLPLRLDGNLGAVDDLLQRTIPQVVGIHVYTSETAPEAGDIASRIQQTGLLAGMAHTVATSRYPAIEEGIRHSAARHRADLLGFIARQRMYPGRQFLQSVTAGLIAHSRIPVLAVPER</sequence>
<proteinExistence type="inferred from homology"/>
<protein>
    <submittedName>
        <fullName evidence="3">Universal stress protein</fullName>
    </submittedName>
</protein>